<evidence type="ECO:0000256" key="7">
    <source>
        <dbReference type="RuleBase" id="RU366025"/>
    </source>
</evidence>
<dbReference type="PROSITE" id="PS00972">
    <property type="entry name" value="USP_1"/>
    <property type="match status" value="1"/>
</dbReference>
<keyword evidence="8" id="KW-0472">Membrane</keyword>
<keyword evidence="3 7" id="KW-0645">Protease</keyword>
<evidence type="ECO:0000256" key="6">
    <source>
        <dbReference type="ARBA" id="ARBA00022807"/>
    </source>
</evidence>
<dbReference type="InterPro" id="IPR028889">
    <property type="entry name" value="USP"/>
</dbReference>
<dbReference type="InterPro" id="IPR050164">
    <property type="entry name" value="Peptidase_C19"/>
</dbReference>
<dbReference type="Gene3D" id="3.90.70.10">
    <property type="entry name" value="Cysteine proteinases"/>
    <property type="match status" value="2"/>
</dbReference>
<protein>
    <recommendedName>
        <fullName evidence="7">Ubiquitin carboxyl-terminal hydrolase</fullName>
        <ecNumber evidence="7">3.4.19.12</ecNumber>
    </recommendedName>
</protein>
<keyword evidence="5 7" id="KW-0378">Hydrolase</keyword>
<evidence type="ECO:0000256" key="1">
    <source>
        <dbReference type="ARBA" id="ARBA00000707"/>
    </source>
</evidence>
<dbReference type="GO" id="GO:0016579">
    <property type="term" value="P:protein deubiquitination"/>
    <property type="evidence" value="ECO:0007669"/>
    <property type="project" value="InterPro"/>
</dbReference>
<dbReference type="CDD" id="cd02662">
    <property type="entry name" value="Peptidase_C19F"/>
    <property type="match status" value="1"/>
</dbReference>
<reference evidence="10" key="1">
    <citation type="journal article" date="2020" name="Microb. Genom.">
        <title>Genetic diversity of clinical and environmental Mucorales isolates obtained from an investigation of mucormycosis cases among solid organ transplant recipients.</title>
        <authorList>
            <person name="Nguyen M.H."/>
            <person name="Kaul D."/>
            <person name="Muto C."/>
            <person name="Cheng S.J."/>
            <person name="Richter R.A."/>
            <person name="Bruno V.M."/>
            <person name="Liu G."/>
            <person name="Beyhan S."/>
            <person name="Sundermann A.J."/>
            <person name="Mounaud S."/>
            <person name="Pasculle A.W."/>
            <person name="Nierman W.C."/>
            <person name="Driscoll E."/>
            <person name="Cumbie R."/>
            <person name="Clancy C.J."/>
            <person name="Dupont C.L."/>
        </authorList>
    </citation>
    <scope>NUCLEOTIDE SEQUENCE</scope>
    <source>
        <strain evidence="10">GL16</strain>
    </source>
</reference>
<dbReference type="SUPFAM" id="SSF54001">
    <property type="entry name" value="Cysteine proteinases"/>
    <property type="match status" value="1"/>
</dbReference>
<keyword evidence="4 7" id="KW-0833">Ubl conjugation pathway</keyword>
<dbReference type="Pfam" id="PF00443">
    <property type="entry name" value="UCH"/>
    <property type="match status" value="1"/>
</dbReference>
<dbReference type="InterPro" id="IPR038765">
    <property type="entry name" value="Papain-like_cys_pep_sf"/>
</dbReference>
<dbReference type="PANTHER" id="PTHR24006:SF888">
    <property type="entry name" value="UBIQUITIN CARBOXYL-TERMINAL HYDROLASE 30"/>
    <property type="match status" value="1"/>
</dbReference>
<keyword evidence="8" id="KW-1133">Transmembrane helix</keyword>
<proteinExistence type="inferred from homology"/>
<dbReference type="PROSITE" id="PS00973">
    <property type="entry name" value="USP_2"/>
    <property type="match status" value="1"/>
</dbReference>
<dbReference type="InterPro" id="IPR018200">
    <property type="entry name" value="USP_CS"/>
</dbReference>
<comment type="catalytic activity">
    <reaction evidence="1 7">
        <text>Thiol-dependent hydrolysis of ester, thioester, amide, peptide and isopeptide bonds formed by the C-terminal Gly of ubiquitin (a 76-residue protein attached to proteins as an intracellular targeting signal).</text>
        <dbReference type="EC" id="3.4.19.12"/>
    </reaction>
</comment>
<dbReference type="GO" id="GO:0004843">
    <property type="term" value="F:cysteine-type deubiquitinase activity"/>
    <property type="evidence" value="ECO:0007669"/>
    <property type="project" value="UniProtKB-UniRule"/>
</dbReference>
<comment type="caution">
    <text evidence="10">The sequence shown here is derived from an EMBL/GenBank/DDBJ whole genome shotgun (WGS) entry which is preliminary data.</text>
</comment>
<evidence type="ECO:0000256" key="4">
    <source>
        <dbReference type="ARBA" id="ARBA00022786"/>
    </source>
</evidence>
<dbReference type="GO" id="GO:0005634">
    <property type="term" value="C:nucleus"/>
    <property type="evidence" value="ECO:0007669"/>
    <property type="project" value="TreeGrafter"/>
</dbReference>
<feature type="transmembrane region" description="Helical" evidence="8">
    <location>
        <begin position="40"/>
        <end position="65"/>
    </location>
</feature>
<keyword evidence="6 7" id="KW-0788">Thiol protease</keyword>
<evidence type="ECO:0000313" key="11">
    <source>
        <dbReference type="Proteomes" id="UP000717996"/>
    </source>
</evidence>
<dbReference type="InterPro" id="IPR001394">
    <property type="entry name" value="Peptidase_C19_UCH"/>
</dbReference>
<keyword evidence="8" id="KW-0812">Transmembrane</keyword>
<feature type="transmembrane region" description="Helical" evidence="8">
    <location>
        <begin position="16"/>
        <end position="34"/>
    </location>
</feature>
<comment type="similarity">
    <text evidence="2 7">Belongs to the peptidase C19 family.</text>
</comment>
<gene>
    <name evidence="10" type="ORF">G6F51_003933</name>
</gene>
<dbReference type="OrthoDB" id="2020758at2759"/>
<dbReference type="EMBL" id="JAANIT010000412">
    <property type="protein sequence ID" value="KAG1547990.1"/>
    <property type="molecule type" value="Genomic_DNA"/>
</dbReference>
<evidence type="ECO:0000256" key="2">
    <source>
        <dbReference type="ARBA" id="ARBA00009085"/>
    </source>
</evidence>
<organism evidence="10 11">
    <name type="scientific">Rhizopus oryzae</name>
    <name type="common">Mucormycosis agent</name>
    <name type="synonym">Rhizopus arrhizus var. delemar</name>
    <dbReference type="NCBI Taxonomy" id="64495"/>
    <lineage>
        <taxon>Eukaryota</taxon>
        <taxon>Fungi</taxon>
        <taxon>Fungi incertae sedis</taxon>
        <taxon>Mucoromycota</taxon>
        <taxon>Mucoromycotina</taxon>
        <taxon>Mucoromycetes</taxon>
        <taxon>Mucorales</taxon>
        <taxon>Mucorineae</taxon>
        <taxon>Rhizopodaceae</taxon>
        <taxon>Rhizopus</taxon>
    </lineage>
</organism>
<sequence>MSLEDVQVILQEFSTVIRFLIAVLGIVATLLPFIQRLDDLLPSFIARFLSSIFQLVGLFDLLYYIRPRKYYEKLFRELNESELATTSYASNICITSSISPDDPSALVSGLVNTGNSCFLNSVLQALSSLPYLHEHLQAINNSSTATALPVTRSLLKILRRLTQPLYRHSSFRPTEIATALSSNRRITSREQQDAQEFFQLVSSALDTEGQQGAIRHFTFNNIQLNLPTKYTATLDECLSRFTAMEYLDDASCRLCSLQATLQTIKEEIRCSKKEKRKKLEMNKKHIEQAIKMNRIEDEEIECIRASGGVSSKQVMIAKPPRILCLHVSRSAYMNTGMVYKNPCRLIFPEYLDVAPYTTGGHLNTIDPRLPISTGRSARVLYKLMSVVVHYGSHSFGHFVAYKRRIYTDQCGCNKCQKKENYRSQEDWYRISDTKVDKCDLENVLSSNPYMLIYEMVEEAHYDTSLETEDEQQQEEERDVSSLYSTMDEASKAALSIANALLAQDEEISIMK</sequence>
<accession>A0A9P6YGQ7</accession>
<feature type="domain" description="USP" evidence="9">
    <location>
        <begin position="108"/>
        <end position="456"/>
    </location>
</feature>
<dbReference type="EC" id="3.4.19.12" evidence="7"/>
<evidence type="ECO:0000256" key="8">
    <source>
        <dbReference type="SAM" id="Phobius"/>
    </source>
</evidence>
<evidence type="ECO:0000313" key="10">
    <source>
        <dbReference type="EMBL" id="KAG1547990.1"/>
    </source>
</evidence>
<name>A0A9P6YGQ7_RHIOR</name>
<evidence type="ECO:0000256" key="3">
    <source>
        <dbReference type="ARBA" id="ARBA00022670"/>
    </source>
</evidence>
<dbReference type="GO" id="GO:0006508">
    <property type="term" value="P:proteolysis"/>
    <property type="evidence" value="ECO:0007669"/>
    <property type="project" value="UniProtKB-KW"/>
</dbReference>
<dbReference type="PROSITE" id="PS50235">
    <property type="entry name" value="USP_3"/>
    <property type="match status" value="1"/>
</dbReference>
<dbReference type="Proteomes" id="UP000717996">
    <property type="component" value="Unassembled WGS sequence"/>
</dbReference>
<evidence type="ECO:0000256" key="5">
    <source>
        <dbReference type="ARBA" id="ARBA00022801"/>
    </source>
</evidence>
<evidence type="ECO:0000259" key="9">
    <source>
        <dbReference type="PROSITE" id="PS50235"/>
    </source>
</evidence>
<dbReference type="PANTHER" id="PTHR24006">
    <property type="entry name" value="UBIQUITIN CARBOXYL-TERMINAL HYDROLASE"/>
    <property type="match status" value="1"/>
</dbReference>
<dbReference type="AlphaFoldDB" id="A0A9P6YGQ7"/>
<dbReference type="GO" id="GO:0005829">
    <property type="term" value="C:cytosol"/>
    <property type="evidence" value="ECO:0007669"/>
    <property type="project" value="TreeGrafter"/>
</dbReference>